<sequence>MNLAFSLLDWQAAAPGLPDAAAWRQWAAGPPVTDPSQPLPLCRELPMMTARRLNDGSRLAVECGLALLRRQGADAVVFTSRHGELARNLRILQALAGGTGPSPTDFAMSVHNAAIGSLTIAAAQPLVSASLAAGADTFLQGLSEVAALQAAGYARVLLVDFDGTVPAFYRPHIAGQMPTSAYAVGLLLAPGDALCGELCWSGRGAEPSLPQSLQFLHAIAGGHSHFRVSGSDLDGQWTHRHG</sequence>
<protein>
    <submittedName>
        <fullName evidence="2">Beta-ketoacyl synthase</fullName>
    </submittedName>
</protein>
<proteinExistence type="predicted"/>
<dbReference type="OrthoDB" id="9798676at2"/>
<reference evidence="2 3" key="1">
    <citation type="submission" date="2017-12" db="EMBL/GenBank/DDBJ databases">
        <title>Characterization of six clinical isolates of Enterochimera gen. nov., a novel genus of the Yersiniaciae family and the three species Enterochimera arupensis sp. nov., Enterochimera coloradensis sp. nov, and Enterochimera californica sp. nov.</title>
        <authorList>
            <person name="Rossi A."/>
            <person name="Fisher M."/>
        </authorList>
    </citation>
    <scope>NUCLEOTIDE SEQUENCE [LARGE SCALE GENOMIC DNA]</scope>
    <source>
        <strain evidence="3">2015-Iso6</strain>
    </source>
</reference>
<dbReference type="RefSeq" id="WP_101816069.1">
    <property type="nucleotide sequence ID" value="NZ_PJZF01000007.1"/>
</dbReference>
<feature type="domain" description="Beta-ketoacyl synthase-like N-terminal" evidence="1">
    <location>
        <begin position="23"/>
        <end position="237"/>
    </location>
</feature>
<name>A0A2N5E780_9GAMM</name>
<organism evidence="2 3">
    <name type="scientific">Chimaeribacter californicus</name>
    <dbReference type="NCBI Taxonomy" id="2060067"/>
    <lineage>
        <taxon>Bacteria</taxon>
        <taxon>Pseudomonadati</taxon>
        <taxon>Pseudomonadota</taxon>
        <taxon>Gammaproteobacteria</taxon>
        <taxon>Enterobacterales</taxon>
        <taxon>Yersiniaceae</taxon>
        <taxon>Chimaeribacter</taxon>
    </lineage>
</organism>
<evidence type="ECO:0000259" key="1">
    <source>
        <dbReference type="Pfam" id="PF13723"/>
    </source>
</evidence>
<dbReference type="AlphaFoldDB" id="A0A2N5E780"/>
<evidence type="ECO:0000313" key="3">
    <source>
        <dbReference type="Proteomes" id="UP000234240"/>
    </source>
</evidence>
<evidence type="ECO:0000313" key="2">
    <source>
        <dbReference type="EMBL" id="PLR37338.1"/>
    </source>
</evidence>
<dbReference type="Pfam" id="PF13723">
    <property type="entry name" value="Ketoacyl-synt_2"/>
    <property type="match status" value="1"/>
</dbReference>
<accession>A0A2N5E780</accession>
<dbReference type="InterPro" id="IPR014030">
    <property type="entry name" value="Ketoacyl_synth_N"/>
</dbReference>
<gene>
    <name evidence="2" type="ORF">CYR55_10385</name>
</gene>
<comment type="caution">
    <text evidence="2">The sequence shown here is derived from an EMBL/GenBank/DDBJ whole genome shotgun (WGS) entry which is preliminary data.</text>
</comment>
<dbReference type="EMBL" id="PJZF01000007">
    <property type="protein sequence ID" value="PLR37338.1"/>
    <property type="molecule type" value="Genomic_DNA"/>
</dbReference>
<keyword evidence="3" id="KW-1185">Reference proteome</keyword>
<dbReference type="Proteomes" id="UP000234240">
    <property type="component" value="Unassembled WGS sequence"/>
</dbReference>